<dbReference type="Gene3D" id="3.90.190.20">
    <property type="entry name" value="Mur ligase, C-terminal domain"/>
    <property type="match status" value="1"/>
</dbReference>
<feature type="domain" description="Mur ligase C-terminal" evidence="10">
    <location>
        <begin position="316"/>
        <end position="437"/>
    </location>
</feature>
<protein>
    <recommendedName>
        <fullName evidence="2">tetrahydrofolate synthase</fullName>
        <ecNumber evidence="2">6.3.2.17</ecNumber>
    </recommendedName>
    <alternativeName>
        <fullName evidence="8">Tetrahydrofolylpolyglutamate synthase</fullName>
    </alternativeName>
</protein>
<dbReference type="InterPro" id="IPR036615">
    <property type="entry name" value="Mur_ligase_C_dom_sf"/>
</dbReference>
<dbReference type="Proteomes" id="UP000637695">
    <property type="component" value="Unassembled WGS sequence"/>
</dbReference>
<keyword evidence="7" id="KW-0460">Magnesium</keyword>
<evidence type="ECO:0000256" key="9">
    <source>
        <dbReference type="ARBA" id="ARBA00047493"/>
    </source>
</evidence>
<proteinExistence type="inferred from homology"/>
<evidence type="ECO:0000256" key="2">
    <source>
        <dbReference type="ARBA" id="ARBA00013025"/>
    </source>
</evidence>
<dbReference type="PANTHER" id="PTHR11136:SF0">
    <property type="entry name" value="DIHYDROFOLATE SYNTHETASE-RELATED"/>
    <property type="match status" value="1"/>
</dbReference>
<evidence type="ECO:0000256" key="1">
    <source>
        <dbReference type="ARBA" id="ARBA00008276"/>
    </source>
</evidence>
<evidence type="ECO:0000256" key="3">
    <source>
        <dbReference type="ARBA" id="ARBA00022598"/>
    </source>
</evidence>
<dbReference type="GO" id="GO:0008841">
    <property type="term" value="F:dihydrofolate synthase activity"/>
    <property type="evidence" value="ECO:0007669"/>
    <property type="project" value="TreeGrafter"/>
</dbReference>
<gene>
    <name evidence="11" type="primary">folC</name>
    <name evidence="11" type="ORF">GCM10010885_09090</name>
</gene>
<evidence type="ECO:0000313" key="11">
    <source>
        <dbReference type="EMBL" id="GGJ02024.1"/>
    </source>
</evidence>
<name>A0A917K603_9BACL</name>
<comment type="caution">
    <text evidence="11">The sequence shown here is derived from an EMBL/GenBank/DDBJ whole genome shotgun (WGS) entry which is preliminary data.</text>
</comment>
<dbReference type="InterPro" id="IPR004101">
    <property type="entry name" value="Mur_ligase_C"/>
</dbReference>
<evidence type="ECO:0000259" key="10">
    <source>
        <dbReference type="Pfam" id="PF02875"/>
    </source>
</evidence>
<evidence type="ECO:0000256" key="5">
    <source>
        <dbReference type="ARBA" id="ARBA00022741"/>
    </source>
</evidence>
<dbReference type="RefSeq" id="WP_188881421.1">
    <property type="nucleotide sequence ID" value="NZ_BMOY01000010.1"/>
</dbReference>
<dbReference type="SUPFAM" id="SSF53623">
    <property type="entry name" value="MurD-like peptide ligases, catalytic domain"/>
    <property type="match status" value="1"/>
</dbReference>
<reference evidence="11" key="1">
    <citation type="journal article" date="2014" name="Int. J. Syst. Evol. Microbiol.">
        <title>Complete genome sequence of Corynebacterium casei LMG S-19264T (=DSM 44701T), isolated from a smear-ripened cheese.</title>
        <authorList>
            <consortium name="US DOE Joint Genome Institute (JGI-PGF)"/>
            <person name="Walter F."/>
            <person name="Albersmeier A."/>
            <person name="Kalinowski J."/>
            <person name="Ruckert C."/>
        </authorList>
    </citation>
    <scope>NUCLEOTIDE SEQUENCE</scope>
    <source>
        <strain evidence="11">JCM 18487</strain>
    </source>
</reference>
<dbReference type="PANTHER" id="PTHR11136">
    <property type="entry name" value="FOLYLPOLYGLUTAMATE SYNTHASE-RELATED"/>
    <property type="match status" value="1"/>
</dbReference>
<keyword evidence="12" id="KW-1185">Reference proteome</keyword>
<dbReference type="AlphaFoldDB" id="A0A917K603"/>
<organism evidence="11 12">
    <name type="scientific">Alicyclobacillus cellulosilyticus</name>
    <dbReference type="NCBI Taxonomy" id="1003997"/>
    <lineage>
        <taxon>Bacteria</taxon>
        <taxon>Bacillati</taxon>
        <taxon>Bacillota</taxon>
        <taxon>Bacilli</taxon>
        <taxon>Bacillales</taxon>
        <taxon>Alicyclobacillaceae</taxon>
        <taxon>Alicyclobacillus</taxon>
    </lineage>
</organism>
<dbReference type="SUPFAM" id="SSF53244">
    <property type="entry name" value="MurD-like peptide ligases, peptide-binding domain"/>
    <property type="match status" value="1"/>
</dbReference>
<dbReference type="EC" id="6.3.2.17" evidence="2"/>
<dbReference type="NCBIfam" id="TIGR01499">
    <property type="entry name" value="folC"/>
    <property type="match status" value="1"/>
</dbReference>
<keyword evidence="3" id="KW-0436">Ligase</keyword>
<comment type="similarity">
    <text evidence="1">Belongs to the folylpolyglutamate synthase family.</text>
</comment>
<keyword evidence="6" id="KW-0067">ATP-binding</keyword>
<evidence type="ECO:0000256" key="8">
    <source>
        <dbReference type="ARBA" id="ARBA00030592"/>
    </source>
</evidence>
<reference evidence="11" key="2">
    <citation type="submission" date="2020-09" db="EMBL/GenBank/DDBJ databases">
        <authorList>
            <person name="Sun Q."/>
            <person name="Ohkuma M."/>
        </authorList>
    </citation>
    <scope>NUCLEOTIDE SEQUENCE</scope>
    <source>
        <strain evidence="11">JCM 18487</strain>
    </source>
</reference>
<comment type="catalytic activity">
    <reaction evidence="9">
        <text>(6S)-5,6,7,8-tetrahydrofolyl-(gamma-L-Glu)(n) + L-glutamate + ATP = (6S)-5,6,7,8-tetrahydrofolyl-(gamma-L-Glu)(n+1) + ADP + phosphate + H(+)</text>
        <dbReference type="Rhea" id="RHEA:10580"/>
        <dbReference type="Rhea" id="RHEA-COMP:14738"/>
        <dbReference type="Rhea" id="RHEA-COMP:14740"/>
        <dbReference type="ChEBI" id="CHEBI:15378"/>
        <dbReference type="ChEBI" id="CHEBI:29985"/>
        <dbReference type="ChEBI" id="CHEBI:30616"/>
        <dbReference type="ChEBI" id="CHEBI:43474"/>
        <dbReference type="ChEBI" id="CHEBI:141005"/>
        <dbReference type="ChEBI" id="CHEBI:456216"/>
        <dbReference type="EC" id="6.3.2.17"/>
    </reaction>
</comment>
<keyword evidence="5" id="KW-0547">Nucleotide-binding</keyword>
<dbReference type="InterPro" id="IPR036565">
    <property type="entry name" value="Mur-like_cat_sf"/>
</dbReference>
<dbReference type="GO" id="GO:0046872">
    <property type="term" value="F:metal ion binding"/>
    <property type="evidence" value="ECO:0007669"/>
    <property type="project" value="UniProtKB-KW"/>
</dbReference>
<evidence type="ECO:0000256" key="4">
    <source>
        <dbReference type="ARBA" id="ARBA00022723"/>
    </source>
</evidence>
<accession>A0A917K603</accession>
<dbReference type="GO" id="GO:0005524">
    <property type="term" value="F:ATP binding"/>
    <property type="evidence" value="ECO:0007669"/>
    <property type="project" value="UniProtKB-KW"/>
</dbReference>
<dbReference type="EMBL" id="BMOY01000010">
    <property type="protein sequence ID" value="GGJ02024.1"/>
    <property type="molecule type" value="Genomic_DNA"/>
</dbReference>
<dbReference type="Pfam" id="PF02875">
    <property type="entry name" value="Mur_ligase_C"/>
    <property type="match status" value="1"/>
</dbReference>
<dbReference type="Gene3D" id="3.40.1190.10">
    <property type="entry name" value="Mur-like, catalytic domain"/>
    <property type="match status" value="1"/>
</dbReference>
<evidence type="ECO:0000256" key="6">
    <source>
        <dbReference type="ARBA" id="ARBA00022840"/>
    </source>
</evidence>
<dbReference type="GO" id="GO:0004326">
    <property type="term" value="F:tetrahydrofolylpolyglutamate synthase activity"/>
    <property type="evidence" value="ECO:0007669"/>
    <property type="project" value="UniProtKB-EC"/>
</dbReference>
<sequence length="463" mass="51172">MEQTEQRKWMARDAIARVYASYQRVRPDLVRTYDREVRHPEWTDRLFDHFGRPDTAAYSVAITGSKGKGSHAILLAAILQQCGLRVGLFTGPHLVDFMERFRVNGQVMPEERFIAWMDEVGPVVEALPVPPLQYVGPVGILAVIASLWFREEKTDVNVVELGRGALHDDVNRWRHQGAIVGPVFMEHVQQLGPTLRDIAIEKAGVVTPETAWVCAHPQADVVAEVLRDACAARGARLRVLGEGITHRIVRDDRADELLVEVADEDGAAVVRLHEDVASLAHNAAVALDAARQVWRAVRGGEPFPRSLDLRHLRLPGRMHVLSEQPLLVVDGTIHRSSAQMVANWVRRKRASGKVRMVGAVLGLPDDKDGAGVLAALCGHADWVVLTRARNPHLRFDRGWLTEARSLFPDVATAPDVAAAWAVAKQRIGREDAVLFLGTQSFVGDTLSLFGADTTSLWREPCEG</sequence>
<evidence type="ECO:0000256" key="7">
    <source>
        <dbReference type="ARBA" id="ARBA00022842"/>
    </source>
</evidence>
<dbReference type="GO" id="GO:0005737">
    <property type="term" value="C:cytoplasm"/>
    <property type="evidence" value="ECO:0007669"/>
    <property type="project" value="TreeGrafter"/>
</dbReference>
<evidence type="ECO:0000313" key="12">
    <source>
        <dbReference type="Proteomes" id="UP000637695"/>
    </source>
</evidence>
<keyword evidence="4" id="KW-0479">Metal-binding</keyword>
<dbReference type="InterPro" id="IPR001645">
    <property type="entry name" value="Folylpolyglutamate_synth"/>
</dbReference>